<gene>
    <name evidence="2" type="ORF">PTTW11_10337</name>
</gene>
<proteinExistence type="predicted"/>
<evidence type="ECO:0000313" key="3">
    <source>
        <dbReference type="Proteomes" id="UP000472372"/>
    </source>
</evidence>
<organism evidence="2 3">
    <name type="scientific">Pyrenophora teres f. teres</name>
    <dbReference type="NCBI Taxonomy" id="97479"/>
    <lineage>
        <taxon>Eukaryota</taxon>
        <taxon>Fungi</taxon>
        <taxon>Dikarya</taxon>
        <taxon>Ascomycota</taxon>
        <taxon>Pezizomycotina</taxon>
        <taxon>Dothideomycetes</taxon>
        <taxon>Pleosporomycetidae</taxon>
        <taxon>Pleosporales</taxon>
        <taxon>Pleosporineae</taxon>
        <taxon>Pleosporaceae</taxon>
        <taxon>Pyrenophora</taxon>
    </lineage>
</organism>
<dbReference type="AlphaFoldDB" id="A0A6S6WDR6"/>
<feature type="compositionally biased region" description="Polar residues" evidence="1">
    <location>
        <begin position="740"/>
        <end position="752"/>
    </location>
</feature>
<feature type="region of interest" description="Disordered" evidence="1">
    <location>
        <begin position="51"/>
        <end position="76"/>
    </location>
</feature>
<feature type="region of interest" description="Disordered" evidence="1">
    <location>
        <begin position="340"/>
        <end position="376"/>
    </location>
</feature>
<feature type="region of interest" description="Disordered" evidence="1">
    <location>
        <begin position="735"/>
        <end position="758"/>
    </location>
</feature>
<feature type="compositionally biased region" description="Basic and acidic residues" evidence="1">
    <location>
        <begin position="489"/>
        <end position="512"/>
    </location>
</feature>
<feature type="compositionally biased region" description="Acidic residues" evidence="1">
    <location>
        <begin position="51"/>
        <end position="62"/>
    </location>
</feature>
<feature type="compositionally biased region" description="Basic and acidic residues" evidence="1">
    <location>
        <begin position="633"/>
        <end position="642"/>
    </location>
</feature>
<sequence>MEDVAPHNPRHILHQRPEQTIQHQLLQGTAIGYVHPEAAIQAQLLYGPYDFEEEEEEEEEEETPLHSPPPFKKRKLNSGFTSNINIPNNFLGTPSAQLGIIPATTIHGLHVLRRVSGVIIPAVAKCCVEVVRNFPGAVSRFVGDVKNNAGGRGGEGSEREDDEQEDEDGVSGNDHDTWNSESDSGDSDGSDDDDTPRANVSVVPLPAPRPTSDILPDYLVPRRLPRTQTARGDTKKGRGGQNVARPVGSASTVPMRRTAAVQTDSVPKILHGTPARTKTVVNGKLKRPAQPDSCVAVESPSKKRKTTSLPSSPPPPLSQPRIKVQGMGFNAASPISRIFTRKPDKHRHNKDAAGKRMVTTTSQPSKPTPPTQTSTQSTQTCIICPNCATRHLTETTSCENCGTPWPPKPAPKSQARYIVRDIRKPDVIHFPATDYCKARDFTLVTYARQECKVRKPGEKSDDEGFTMTGGAGPAGTLDVDGTPFDIPEEERTRLLEDARVQKEEGAHREANERRRKNRARSNGLDYPGSQPYYDECGPPMSAEEVTKQTPKVDRGTKKSQKPKTDKDKMEKTKNIIKRIWKEQCIAGIAQQYLNLVAELQREAIAQGRAFPEGITGWDEMNEAEQQRVRRATRAIEENERRSSSATGQATTHAANDSQVEETQEQQQVLKIDEALVARFENGSNASIVQQLAEERTHMVVTGHCWPDDIIGWADDYSDEERNFVLEATRYLEQKEAIENSMPQHSPGLSDTSSSEDEN</sequence>
<feature type="compositionally biased region" description="Acidic residues" evidence="1">
    <location>
        <begin position="158"/>
        <end position="169"/>
    </location>
</feature>
<feature type="compositionally biased region" description="Low complexity" evidence="1">
    <location>
        <begin position="359"/>
        <end position="376"/>
    </location>
</feature>
<feature type="region of interest" description="Disordered" evidence="1">
    <location>
        <begin position="141"/>
        <end position="322"/>
    </location>
</feature>
<dbReference type="Proteomes" id="UP000472372">
    <property type="component" value="Chromosome 10"/>
</dbReference>
<evidence type="ECO:0000313" key="2">
    <source>
        <dbReference type="EMBL" id="CAE7212710.1"/>
    </source>
</evidence>
<feature type="region of interest" description="Disordered" evidence="1">
    <location>
        <begin position="455"/>
        <end position="570"/>
    </location>
</feature>
<name>A0A6S6WDR6_9PLEO</name>
<feature type="compositionally biased region" description="Basic and acidic residues" evidence="1">
    <location>
        <begin position="544"/>
        <end position="570"/>
    </location>
</feature>
<feature type="compositionally biased region" description="Acidic residues" evidence="1">
    <location>
        <begin position="183"/>
        <end position="194"/>
    </location>
</feature>
<reference evidence="2" key="1">
    <citation type="submission" date="2021-02" db="EMBL/GenBank/DDBJ databases">
        <authorList>
            <person name="Syme A R."/>
            <person name="Syme A R."/>
            <person name="Moolhuijzen P."/>
        </authorList>
    </citation>
    <scope>NUCLEOTIDE SEQUENCE</scope>
    <source>
        <strain evidence="2">W1-1</strain>
    </source>
</reference>
<feature type="compositionally biased region" description="Basic residues" evidence="1">
    <location>
        <begin position="340"/>
        <end position="349"/>
    </location>
</feature>
<evidence type="ECO:0000256" key="1">
    <source>
        <dbReference type="SAM" id="MobiDB-lite"/>
    </source>
</evidence>
<feature type="region of interest" description="Disordered" evidence="1">
    <location>
        <begin position="633"/>
        <end position="665"/>
    </location>
</feature>
<accession>A0A6S6WDR6</accession>
<dbReference type="EMBL" id="HG992986">
    <property type="protein sequence ID" value="CAE7212710.1"/>
    <property type="molecule type" value="Genomic_DNA"/>
</dbReference>
<protein>
    <submittedName>
        <fullName evidence="2">CDC45 domain containing protein</fullName>
    </submittedName>
</protein>
<feature type="compositionally biased region" description="Polar residues" evidence="1">
    <location>
        <begin position="643"/>
        <end position="657"/>
    </location>
</feature>